<reference evidence="6 7" key="1">
    <citation type="submission" date="2014-04" db="EMBL/GenBank/DDBJ databases">
        <title>Evolutionary Origins and Diversification of the Mycorrhizal Mutualists.</title>
        <authorList>
            <consortium name="DOE Joint Genome Institute"/>
            <consortium name="Mycorrhizal Genomics Consortium"/>
            <person name="Kohler A."/>
            <person name="Kuo A."/>
            <person name="Nagy L.G."/>
            <person name="Floudas D."/>
            <person name="Copeland A."/>
            <person name="Barry K.W."/>
            <person name="Cichocki N."/>
            <person name="Veneault-Fourrey C."/>
            <person name="LaButti K."/>
            <person name="Lindquist E.A."/>
            <person name="Lipzen A."/>
            <person name="Lundell T."/>
            <person name="Morin E."/>
            <person name="Murat C."/>
            <person name="Riley R."/>
            <person name="Ohm R."/>
            <person name="Sun H."/>
            <person name="Tunlid A."/>
            <person name="Henrissat B."/>
            <person name="Grigoriev I.V."/>
            <person name="Hibbett D.S."/>
            <person name="Martin F."/>
        </authorList>
    </citation>
    <scope>NUCLEOTIDE SEQUENCE [LARGE SCALE GENOMIC DNA]</scope>
    <source>
        <strain evidence="6 7">Koide BX008</strain>
    </source>
</reference>
<dbReference type="OrthoDB" id="5282002at2759"/>
<evidence type="ECO:0000256" key="4">
    <source>
        <dbReference type="PROSITE-ProRule" id="PRU00134"/>
    </source>
</evidence>
<dbReference type="InParanoid" id="A0A0C2WV80"/>
<evidence type="ECO:0000256" key="3">
    <source>
        <dbReference type="ARBA" id="ARBA00022833"/>
    </source>
</evidence>
<keyword evidence="7" id="KW-1185">Reference proteome</keyword>
<evidence type="ECO:0000256" key="2">
    <source>
        <dbReference type="ARBA" id="ARBA00022771"/>
    </source>
</evidence>
<keyword evidence="3" id="KW-0862">Zinc</keyword>
<keyword evidence="1" id="KW-0479">Metal-binding</keyword>
<dbReference type="SUPFAM" id="SSF144232">
    <property type="entry name" value="HIT/MYND zinc finger-like"/>
    <property type="match status" value="1"/>
</dbReference>
<dbReference type="GO" id="GO:0008270">
    <property type="term" value="F:zinc ion binding"/>
    <property type="evidence" value="ECO:0007669"/>
    <property type="project" value="UniProtKB-KW"/>
</dbReference>
<evidence type="ECO:0000259" key="5">
    <source>
        <dbReference type="PROSITE" id="PS50865"/>
    </source>
</evidence>
<evidence type="ECO:0000313" key="6">
    <source>
        <dbReference type="EMBL" id="KIL65662.1"/>
    </source>
</evidence>
<proteinExistence type="predicted"/>
<dbReference type="AlphaFoldDB" id="A0A0C2WV80"/>
<protein>
    <recommendedName>
        <fullName evidence="5">MYND-type domain-containing protein</fullName>
    </recommendedName>
</protein>
<dbReference type="HOGENOM" id="CLU_018400_1_0_1"/>
<dbReference type="EMBL" id="KN818241">
    <property type="protein sequence ID" value="KIL65662.1"/>
    <property type="molecule type" value="Genomic_DNA"/>
</dbReference>
<dbReference type="PROSITE" id="PS50865">
    <property type="entry name" value="ZF_MYND_2"/>
    <property type="match status" value="1"/>
</dbReference>
<feature type="domain" description="MYND-type" evidence="5">
    <location>
        <begin position="56"/>
        <end position="104"/>
    </location>
</feature>
<dbReference type="Gene3D" id="6.10.140.2220">
    <property type="match status" value="1"/>
</dbReference>
<dbReference type="Pfam" id="PF14737">
    <property type="entry name" value="DUF4470"/>
    <property type="match status" value="1"/>
</dbReference>
<organism evidence="6 7">
    <name type="scientific">Amanita muscaria (strain Koide BX008)</name>
    <dbReference type="NCBI Taxonomy" id="946122"/>
    <lineage>
        <taxon>Eukaryota</taxon>
        <taxon>Fungi</taxon>
        <taxon>Dikarya</taxon>
        <taxon>Basidiomycota</taxon>
        <taxon>Agaricomycotina</taxon>
        <taxon>Agaricomycetes</taxon>
        <taxon>Agaricomycetidae</taxon>
        <taxon>Agaricales</taxon>
        <taxon>Pluteineae</taxon>
        <taxon>Amanitaceae</taxon>
        <taxon>Amanita</taxon>
    </lineage>
</organism>
<name>A0A0C2WV80_AMAMK</name>
<dbReference type="Proteomes" id="UP000054549">
    <property type="component" value="Unassembled WGS sequence"/>
</dbReference>
<evidence type="ECO:0000256" key="1">
    <source>
        <dbReference type="ARBA" id="ARBA00022723"/>
    </source>
</evidence>
<accession>A0A0C2WV80</accession>
<sequence length="630" mass="70914">MQANDQVSYNTMLDRVKRHRSIMTRQAKHRYTKPVALHGCTAYGLGSTVNGATISALPCANASSRGHLRQCPNPGLLACSKCSLVNYCSPRCQMQHWPTHRVDCQCVFLGGDWKRFCPVDQCDSTGDTPTVMTQAASAHIFWSASPAFDCLRVSHNEGSNARDHNFRICLADSPDILNVIQTVNNLPMDYRGRCDILLNNVDAITANRNLLVLYALLHPGPSIEESAEFVTHLMYSAMLPATGAAYLRRCVRSTYGQGPTVNQLSFQTCTDTRGKGKLYSMQLAMAVKRPIEMFFSKYEAGKAIISFRAALWKPQRALERGVFLENLSPGHRLAFVRFWKTGVLAPFSFDVTEFSQPNRLSFSPQGEWLGQPMFNPLRGFDVARVLESGANHKVEPADIMGCLFFHIKDELKEFATRVALLNVNIHLTQFDPKVLCRGLAISAIPAFEKGRFDRIDLSDLIDTVGLKELLDGWAPLLNKQNHCACITMRSEKWYSTRPKATARTNPRIFDLLRRKCQSLSLKCAVGKILTQDIRSPMLSRLVHSLDAFLDHESAFQEYLHHQELESALKGSGLQLRSMHKIHSKRHGVPIEFPDRKLPVASKEEFYNIFTLGAADFPIRFVEFEVDKLEN</sequence>
<dbReference type="InterPro" id="IPR002893">
    <property type="entry name" value="Znf_MYND"/>
</dbReference>
<keyword evidence="2 4" id="KW-0863">Zinc-finger</keyword>
<gene>
    <name evidence="6" type="ORF">M378DRAFT_161970</name>
</gene>
<dbReference type="InterPro" id="IPR027974">
    <property type="entry name" value="DUF4470"/>
</dbReference>
<evidence type="ECO:0000313" key="7">
    <source>
        <dbReference type="Proteomes" id="UP000054549"/>
    </source>
</evidence>
<dbReference type="PROSITE" id="PS01360">
    <property type="entry name" value="ZF_MYND_1"/>
    <property type="match status" value="1"/>
</dbReference>
<dbReference type="Pfam" id="PF01753">
    <property type="entry name" value="zf-MYND"/>
    <property type="match status" value="1"/>
</dbReference>